<evidence type="ECO:0000256" key="1">
    <source>
        <dbReference type="SAM" id="Coils"/>
    </source>
</evidence>
<evidence type="ECO:0000313" key="2">
    <source>
        <dbReference type="EMBL" id="USG66827.1"/>
    </source>
</evidence>
<accession>A0ABY4WL91</accession>
<sequence>MEEMAARYYQLKEEQKRIEEELQSIRQELLDHYTEPGSVSLGEYKLVVGVQERREYFDDRLYNALPDTSLWRLVSKADVGKISSLLKLNVIHEGILEGTYEIKRVPVLKVQKS</sequence>
<keyword evidence="3" id="KW-1185">Reference proteome</keyword>
<feature type="coiled-coil region" evidence="1">
    <location>
        <begin position="1"/>
        <end position="31"/>
    </location>
</feature>
<organism evidence="2 3">
    <name type="scientific">Brevibacillus ruminantium</name>
    <dbReference type="NCBI Taxonomy" id="2950604"/>
    <lineage>
        <taxon>Bacteria</taxon>
        <taxon>Bacillati</taxon>
        <taxon>Bacillota</taxon>
        <taxon>Bacilli</taxon>
        <taxon>Bacillales</taxon>
        <taxon>Paenibacillaceae</taxon>
        <taxon>Brevibacillus</taxon>
    </lineage>
</organism>
<evidence type="ECO:0000313" key="3">
    <source>
        <dbReference type="Proteomes" id="UP001056500"/>
    </source>
</evidence>
<reference evidence="2" key="1">
    <citation type="submission" date="2022-06" db="EMBL/GenBank/DDBJ databases">
        <title>Genome sequencing of Brevibacillus sp. BB3-R1.</title>
        <authorList>
            <person name="Heo J."/>
            <person name="Lee D."/>
            <person name="Won M."/>
            <person name="Han B.-H."/>
            <person name="Hong S.-B."/>
            <person name="Kwon S.-W."/>
        </authorList>
    </citation>
    <scope>NUCLEOTIDE SEQUENCE</scope>
    <source>
        <strain evidence="2">BB3-R1</strain>
    </source>
</reference>
<proteinExistence type="predicted"/>
<dbReference type="Proteomes" id="UP001056500">
    <property type="component" value="Chromosome"/>
</dbReference>
<dbReference type="RefSeq" id="WP_251873932.1">
    <property type="nucleotide sequence ID" value="NZ_CP098755.1"/>
</dbReference>
<keyword evidence="1" id="KW-0175">Coiled coil</keyword>
<name>A0ABY4WL91_9BACL</name>
<gene>
    <name evidence="2" type="ORF">NDK47_05880</name>
</gene>
<protein>
    <submittedName>
        <fullName evidence="2">Uncharacterized protein</fullName>
    </submittedName>
</protein>
<dbReference type="EMBL" id="CP098755">
    <property type="protein sequence ID" value="USG66827.1"/>
    <property type="molecule type" value="Genomic_DNA"/>
</dbReference>